<protein>
    <recommendedName>
        <fullName evidence="12">tRNA-dihydrouridine synthase</fullName>
        <ecNumber evidence="12">1.3.1.-</ecNumber>
    </recommendedName>
</protein>
<dbReference type="Proteomes" id="UP000886800">
    <property type="component" value="Unassembled WGS sequence"/>
</dbReference>
<keyword evidence="6 12" id="KW-0819">tRNA processing</keyword>
<dbReference type="InterPro" id="IPR024036">
    <property type="entry name" value="tRNA-dHydroUridine_Synthase_C"/>
</dbReference>
<feature type="domain" description="DUS-like FMN-binding" evidence="15">
    <location>
        <begin position="14"/>
        <end position="314"/>
    </location>
</feature>
<feature type="binding site" evidence="14">
    <location>
        <position position="169"/>
    </location>
    <ligand>
        <name>FMN</name>
        <dbReference type="ChEBI" id="CHEBI:58210"/>
    </ligand>
</feature>
<evidence type="ECO:0000256" key="10">
    <source>
        <dbReference type="ARBA" id="ARBA00048205"/>
    </source>
</evidence>
<keyword evidence="5 12" id="KW-0288">FMN</keyword>
<dbReference type="InterPro" id="IPR018517">
    <property type="entry name" value="tRNA_hU_synthase_CS"/>
</dbReference>
<dbReference type="PANTHER" id="PTHR45846">
    <property type="entry name" value="TRNA-DIHYDROURIDINE(47) SYNTHASE [NAD(P)(+)]-LIKE"/>
    <property type="match status" value="1"/>
</dbReference>
<evidence type="ECO:0000256" key="14">
    <source>
        <dbReference type="PIRSR" id="PIRSR006621-2"/>
    </source>
</evidence>
<dbReference type="GO" id="GO:0017150">
    <property type="term" value="F:tRNA dihydrouridine synthase activity"/>
    <property type="evidence" value="ECO:0007669"/>
    <property type="project" value="InterPro"/>
</dbReference>
<comment type="similarity">
    <text evidence="12">Belongs to the dus family.</text>
</comment>
<evidence type="ECO:0000256" key="13">
    <source>
        <dbReference type="PIRSR" id="PIRSR006621-1"/>
    </source>
</evidence>
<evidence type="ECO:0000259" key="15">
    <source>
        <dbReference type="Pfam" id="PF01207"/>
    </source>
</evidence>
<dbReference type="CDD" id="cd02801">
    <property type="entry name" value="DUS_like_FMN"/>
    <property type="match status" value="1"/>
</dbReference>
<evidence type="ECO:0000256" key="1">
    <source>
        <dbReference type="ARBA" id="ARBA00001917"/>
    </source>
</evidence>
<dbReference type="EMBL" id="DXES01000053">
    <property type="protein sequence ID" value="HIX65112.1"/>
    <property type="molecule type" value="Genomic_DNA"/>
</dbReference>
<evidence type="ECO:0000256" key="2">
    <source>
        <dbReference type="ARBA" id="ARBA00002790"/>
    </source>
</evidence>
<dbReference type="EC" id="1.3.1.-" evidence="12"/>
<dbReference type="Gene3D" id="1.10.1200.80">
    <property type="entry name" value="Putative flavin oxidoreducatase, domain 2"/>
    <property type="match status" value="1"/>
</dbReference>
<dbReference type="AlphaFoldDB" id="A0A9D2B7H5"/>
<comment type="caution">
    <text evidence="16">The sequence shown here is derived from an EMBL/GenBank/DDBJ whole genome shotgun (WGS) entry which is preliminary data.</text>
</comment>
<keyword evidence="4 12" id="KW-0285">Flavoprotein</keyword>
<dbReference type="PANTHER" id="PTHR45846:SF1">
    <property type="entry name" value="TRNA-DIHYDROURIDINE(47) SYNTHASE [NAD(P)(+)]-LIKE"/>
    <property type="match status" value="1"/>
</dbReference>
<keyword evidence="14" id="KW-0547">Nucleotide-binding</keyword>
<gene>
    <name evidence="16" type="primary">dusB</name>
    <name evidence="16" type="ORF">H9736_02570</name>
</gene>
<comment type="catalytic activity">
    <reaction evidence="10">
        <text>a 5,6-dihydrouridine in tRNA + NADP(+) = a uridine in tRNA + NADPH + H(+)</text>
        <dbReference type="Rhea" id="RHEA:23624"/>
        <dbReference type="Rhea" id="RHEA-COMP:13339"/>
        <dbReference type="Rhea" id="RHEA-COMP:13887"/>
        <dbReference type="ChEBI" id="CHEBI:15378"/>
        <dbReference type="ChEBI" id="CHEBI:57783"/>
        <dbReference type="ChEBI" id="CHEBI:58349"/>
        <dbReference type="ChEBI" id="CHEBI:65315"/>
        <dbReference type="ChEBI" id="CHEBI:74443"/>
    </reaction>
</comment>
<name>A0A9D2B7H5_9FIRM</name>
<dbReference type="InterPro" id="IPR001269">
    <property type="entry name" value="DUS_fam"/>
</dbReference>
<evidence type="ECO:0000256" key="8">
    <source>
        <dbReference type="ARBA" id="ARBA00022884"/>
    </source>
</evidence>
<comment type="cofactor">
    <cofactor evidence="1 12 14">
        <name>FMN</name>
        <dbReference type="ChEBI" id="CHEBI:58210"/>
    </cofactor>
</comment>
<organism evidence="16 17">
    <name type="scientific">Candidatus Anaerotruncus excrementipullorum</name>
    <dbReference type="NCBI Taxonomy" id="2838465"/>
    <lineage>
        <taxon>Bacteria</taxon>
        <taxon>Bacillati</taxon>
        <taxon>Bacillota</taxon>
        <taxon>Clostridia</taxon>
        <taxon>Eubacteriales</taxon>
        <taxon>Oscillospiraceae</taxon>
        <taxon>Anaerotruncus</taxon>
    </lineage>
</organism>
<accession>A0A9D2B7H5</accession>
<feature type="binding site" evidence="14">
    <location>
        <position position="139"/>
    </location>
    <ligand>
        <name>FMN</name>
        <dbReference type="ChEBI" id="CHEBI:58210"/>
    </ligand>
</feature>
<keyword evidence="3" id="KW-0820">tRNA-binding</keyword>
<sequence>MQLGNLQLPSTAALAPMAGVGDTAFRLTCKRFGAAYVVGEMASSKGMHFSNRKTAELLGISQAERPAAVQLFGDDPAIMAEAARRAMEFAPDVIDLNMGCPAPKVAGNGGGAALMKNPLLAGRITQAVAQAVPVPVTVKFRKGWDEEHVNAVEFARIMQESGAAVVAVHGRTRQQFYAPPVDLEIIAQVKAAVSIPVIGNGGCDSVQSVKKMYDYTKCDLVMIGQGALGRPWIFAQVAAYLERGQLLPDPPLERRLEIMLEQFSLACSFKGEGQAMREARKHAGWYLKGMRGAAAFRRQAGQLCTLEDAKALARAVLAANPQQ</sequence>
<dbReference type="InterPro" id="IPR013785">
    <property type="entry name" value="Aldolase_TIM"/>
</dbReference>
<proteinExistence type="inferred from homology"/>
<dbReference type="GO" id="GO:0000049">
    <property type="term" value="F:tRNA binding"/>
    <property type="evidence" value="ECO:0007669"/>
    <property type="project" value="UniProtKB-KW"/>
</dbReference>
<dbReference type="PROSITE" id="PS01136">
    <property type="entry name" value="UPF0034"/>
    <property type="match status" value="1"/>
</dbReference>
<comment type="catalytic activity">
    <reaction evidence="11">
        <text>a 5,6-dihydrouridine in tRNA + NAD(+) = a uridine in tRNA + NADH + H(+)</text>
        <dbReference type="Rhea" id="RHEA:54452"/>
        <dbReference type="Rhea" id="RHEA-COMP:13339"/>
        <dbReference type="Rhea" id="RHEA-COMP:13887"/>
        <dbReference type="ChEBI" id="CHEBI:15378"/>
        <dbReference type="ChEBI" id="CHEBI:57540"/>
        <dbReference type="ChEBI" id="CHEBI:57945"/>
        <dbReference type="ChEBI" id="CHEBI:65315"/>
        <dbReference type="ChEBI" id="CHEBI:74443"/>
    </reaction>
</comment>
<keyword evidence="7" id="KW-0521">NADP</keyword>
<feature type="active site" description="Proton donor" evidence="13">
    <location>
        <position position="100"/>
    </location>
</feature>
<feature type="binding site" evidence="14">
    <location>
        <begin position="16"/>
        <end position="18"/>
    </location>
    <ligand>
        <name>FMN</name>
        <dbReference type="ChEBI" id="CHEBI:58210"/>
    </ligand>
</feature>
<evidence type="ECO:0000256" key="9">
    <source>
        <dbReference type="ARBA" id="ARBA00023002"/>
    </source>
</evidence>
<dbReference type="InterPro" id="IPR035587">
    <property type="entry name" value="DUS-like_FMN-bd"/>
</dbReference>
<feature type="binding site" evidence="14">
    <location>
        <position position="70"/>
    </location>
    <ligand>
        <name>FMN</name>
        <dbReference type="ChEBI" id="CHEBI:58210"/>
    </ligand>
</feature>
<comment type="function">
    <text evidence="2 12">Catalyzes the synthesis of 5,6-dihydrouridine (D), a modified base found in the D-loop of most tRNAs, via the reduction of the C5-C6 double bond in target uridines.</text>
</comment>
<evidence type="ECO:0000256" key="11">
    <source>
        <dbReference type="ARBA" id="ARBA00048802"/>
    </source>
</evidence>
<evidence type="ECO:0000313" key="16">
    <source>
        <dbReference type="EMBL" id="HIX65112.1"/>
    </source>
</evidence>
<evidence type="ECO:0000256" key="7">
    <source>
        <dbReference type="ARBA" id="ARBA00022857"/>
    </source>
</evidence>
<reference evidence="16" key="2">
    <citation type="submission" date="2021-04" db="EMBL/GenBank/DDBJ databases">
        <authorList>
            <person name="Gilroy R."/>
        </authorList>
    </citation>
    <scope>NUCLEOTIDE SEQUENCE</scope>
    <source>
        <strain evidence="16">CHK188-5543</strain>
    </source>
</reference>
<dbReference type="PIRSF" id="PIRSF006621">
    <property type="entry name" value="Dus"/>
    <property type="match status" value="1"/>
</dbReference>
<reference evidence="16" key="1">
    <citation type="journal article" date="2021" name="PeerJ">
        <title>Extensive microbial diversity within the chicken gut microbiome revealed by metagenomics and culture.</title>
        <authorList>
            <person name="Gilroy R."/>
            <person name="Ravi A."/>
            <person name="Getino M."/>
            <person name="Pursley I."/>
            <person name="Horton D.L."/>
            <person name="Alikhan N.F."/>
            <person name="Baker D."/>
            <person name="Gharbi K."/>
            <person name="Hall N."/>
            <person name="Watson M."/>
            <person name="Adriaenssens E.M."/>
            <person name="Foster-Nyarko E."/>
            <person name="Jarju S."/>
            <person name="Secka A."/>
            <person name="Antonio M."/>
            <person name="Oren A."/>
            <person name="Chaudhuri R.R."/>
            <person name="La Ragione R."/>
            <person name="Hildebrand F."/>
            <person name="Pallen M.J."/>
        </authorList>
    </citation>
    <scope>NUCLEOTIDE SEQUENCE</scope>
    <source>
        <strain evidence="16">CHK188-5543</strain>
    </source>
</reference>
<keyword evidence="8" id="KW-0694">RNA-binding</keyword>
<evidence type="ECO:0000256" key="3">
    <source>
        <dbReference type="ARBA" id="ARBA00022555"/>
    </source>
</evidence>
<dbReference type="GO" id="GO:0050660">
    <property type="term" value="F:flavin adenine dinucleotide binding"/>
    <property type="evidence" value="ECO:0007669"/>
    <property type="project" value="InterPro"/>
</dbReference>
<dbReference type="SUPFAM" id="SSF51395">
    <property type="entry name" value="FMN-linked oxidoreductases"/>
    <property type="match status" value="1"/>
</dbReference>
<evidence type="ECO:0000313" key="17">
    <source>
        <dbReference type="Proteomes" id="UP000886800"/>
    </source>
</evidence>
<evidence type="ECO:0000256" key="5">
    <source>
        <dbReference type="ARBA" id="ARBA00022643"/>
    </source>
</evidence>
<feature type="binding site" evidence="14">
    <location>
        <begin position="200"/>
        <end position="202"/>
    </location>
    <ligand>
        <name>FMN</name>
        <dbReference type="ChEBI" id="CHEBI:58210"/>
    </ligand>
</feature>
<dbReference type="Gene3D" id="3.20.20.70">
    <property type="entry name" value="Aldolase class I"/>
    <property type="match status" value="1"/>
</dbReference>
<dbReference type="InterPro" id="IPR004652">
    <property type="entry name" value="DusB-like"/>
</dbReference>
<evidence type="ECO:0000256" key="6">
    <source>
        <dbReference type="ARBA" id="ARBA00022694"/>
    </source>
</evidence>
<evidence type="ECO:0000256" key="12">
    <source>
        <dbReference type="PIRNR" id="PIRNR006621"/>
    </source>
</evidence>
<dbReference type="Pfam" id="PF01207">
    <property type="entry name" value="Dus"/>
    <property type="match status" value="1"/>
</dbReference>
<dbReference type="NCBIfam" id="TIGR00737">
    <property type="entry name" value="nifR3_yhdG"/>
    <property type="match status" value="1"/>
</dbReference>
<keyword evidence="9 12" id="KW-0560">Oxidoreductase</keyword>
<evidence type="ECO:0000256" key="4">
    <source>
        <dbReference type="ARBA" id="ARBA00022630"/>
    </source>
</evidence>